<feature type="non-terminal residue" evidence="2">
    <location>
        <position position="230"/>
    </location>
</feature>
<dbReference type="RefSeq" id="XP_010967813.1">
    <property type="nucleotide sequence ID" value="XM_010969511.2"/>
</dbReference>
<gene>
    <name evidence="2" type="primary">LOC105080501</name>
</gene>
<evidence type="ECO:0000256" key="1">
    <source>
        <dbReference type="SAM" id="MobiDB-lite"/>
    </source>
</evidence>
<feature type="compositionally biased region" description="Low complexity" evidence="1">
    <location>
        <begin position="54"/>
        <end position="70"/>
    </location>
</feature>
<evidence type="ECO:0000313" key="2">
    <source>
        <dbReference type="RefSeq" id="XP_010967813.1"/>
    </source>
</evidence>
<feature type="region of interest" description="Disordered" evidence="1">
    <location>
        <begin position="22"/>
        <end position="120"/>
    </location>
</feature>
<sequence length="230" mass="24545">MCQLLETSEYYRLCAHPGAGGAGRQSVCPQVAGPASRAAPWPGRARRSTGGSRPGTALGRAAAAEQAGKRSSGRRAAAARRRDPCPLGCSPRLPHSPFPFRRPRPEPAFRPRNRSAGEEDLSLGTRLCGLLRSSELQTGCAREGGTRRSGSLPWPARSFPRRPPARRPRGTALRSPCEEEEEAAADEAPPPWRASRPGGLRRTHGGFLARAVPAGRRPPRAPVLSPLAPP</sequence>
<feature type="compositionally biased region" description="Basic residues" evidence="1">
    <location>
        <begin position="159"/>
        <end position="169"/>
    </location>
</feature>
<proteinExistence type="predicted"/>
<reference evidence="2" key="1">
    <citation type="submission" date="2025-08" db="UniProtKB">
        <authorList>
            <consortium name="RefSeq"/>
        </authorList>
    </citation>
    <scope>IDENTIFICATION</scope>
</reference>
<dbReference type="KEGG" id="cbai:105080501"/>
<protein>
    <submittedName>
        <fullName evidence="2">Translation initiation factor IF-2-like</fullName>
    </submittedName>
</protein>
<dbReference type="AlphaFoldDB" id="A0A9W3F9R8"/>
<organism evidence="2">
    <name type="scientific">Camelus bactrianus</name>
    <name type="common">Bactrian camel</name>
    <dbReference type="NCBI Taxonomy" id="9837"/>
    <lineage>
        <taxon>Eukaryota</taxon>
        <taxon>Metazoa</taxon>
        <taxon>Chordata</taxon>
        <taxon>Craniata</taxon>
        <taxon>Vertebrata</taxon>
        <taxon>Euteleostomi</taxon>
        <taxon>Mammalia</taxon>
        <taxon>Eutheria</taxon>
        <taxon>Laurasiatheria</taxon>
        <taxon>Artiodactyla</taxon>
        <taxon>Tylopoda</taxon>
        <taxon>Camelidae</taxon>
        <taxon>Camelus</taxon>
    </lineage>
</organism>
<accession>A0A9W3F9R8</accession>
<name>A0A9W3F9R8_CAMBA</name>
<feature type="region of interest" description="Disordered" evidence="1">
    <location>
        <begin position="138"/>
        <end position="230"/>
    </location>
</feature>